<dbReference type="Proteomes" id="UP000241209">
    <property type="component" value="Unassembled WGS sequence"/>
</dbReference>
<keyword evidence="4 7" id="KW-0812">Transmembrane</keyword>
<comment type="subcellular location">
    <subcellularLocation>
        <location evidence="1">Cell membrane</location>
        <topology evidence="1">Multi-pass membrane protein</topology>
    </subcellularLocation>
</comment>
<dbReference type="InterPro" id="IPR010627">
    <property type="entry name" value="Prepilin_pept_A24_N"/>
</dbReference>
<evidence type="ECO:0000256" key="4">
    <source>
        <dbReference type="ARBA" id="ARBA00022692"/>
    </source>
</evidence>
<keyword evidence="6 7" id="KW-0472">Membrane</keyword>
<keyword evidence="5 7" id="KW-1133">Transmembrane helix</keyword>
<protein>
    <submittedName>
        <fullName evidence="10">Prepilin peptidase</fullName>
    </submittedName>
</protein>
<dbReference type="Gene3D" id="1.20.120.1220">
    <property type="match status" value="1"/>
</dbReference>
<name>A0A2T4PV35_9STAP</name>
<feature type="transmembrane region" description="Helical" evidence="7">
    <location>
        <begin position="67"/>
        <end position="88"/>
    </location>
</feature>
<evidence type="ECO:0000256" key="5">
    <source>
        <dbReference type="ARBA" id="ARBA00022989"/>
    </source>
</evidence>
<dbReference type="InterPro" id="IPR050882">
    <property type="entry name" value="Prepilin_peptidase/N-MTase"/>
</dbReference>
<evidence type="ECO:0000256" key="3">
    <source>
        <dbReference type="ARBA" id="ARBA00022475"/>
    </source>
</evidence>
<evidence type="ECO:0000313" key="11">
    <source>
        <dbReference type="Proteomes" id="UP000241209"/>
    </source>
</evidence>
<dbReference type="GO" id="GO:0004190">
    <property type="term" value="F:aspartic-type endopeptidase activity"/>
    <property type="evidence" value="ECO:0007669"/>
    <property type="project" value="InterPro"/>
</dbReference>
<sequence length="241" mass="27652">MFLFFLLGAILASYMYQLVSTSNINFKMFYSRSKCECCHNNILVKDLVPIVSYLYLRGKCRFCKSTIPFELFLCELLLGLLFLIPLSCDASFDTLLFYYLLIFLVPLSIYDACHFTIPNHILVVMVITTFVLFDISIRHISVSIFIILLLNCLYFVSNGGIGYGDIKLFGLLSFLLSSSQFLLTFMFTFIIAGIFVLIYMCVSKKQFKKVPLVPFITIAILLVLIFNHQLNYYFLGGSYGH</sequence>
<comment type="caution">
    <text evidence="10">The sequence shown here is derived from an EMBL/GenBank/DDBJ whole genome shotgun (WGS) entry which is preliminary data.</text>
</comment>
<feature type="transmembrane region" description="Helical" evidence="7">
    <location>
        <begin position="142"/>
        <end position="161"/>
    </location>
</feature>
<evidence type="ECO:0000256" key="6">
    <source>
        <dbReference type="ARBA" id="ARBA00023136"/>
    </source>
</evidence>
<dbReference type="EMBL" id="PZFK01000006">
    <property type="protein sequence ID" value="PTI30299.1"/>
    <property type="molecule type" value="Genomic_DNA"/>
</dbReference>
<feature type="domain" description="Prepilin peptidase A24 N-terminal" evidence="9">
    <location>
        <begin position="6"/>
        <end position="84"/>
    </location>
</feature>
<dbReference type="AlphaFoldDB" id="A0A2T4PV35"/>
<dbReference type="GO" id="GO:0006465">
    <property type="term" value="P:signal peptide processing"/>
    <property type="evidence" value="ECO:0007669"/>
    <property type="project" value="TreeGrafter"/>
</dbReference>
<reference evidence="10 11" key="1">
    <citation type="journal article" date="2016" name="Front. Microbiol.">
        <title>Comprehensive Phylogenetic Analysis of Bovine Non-aureus Staphylococci Species Based on Whole-Genome Sequencing.</title>
        <authorList>
            <person name="Naushad S."/>
            <person name="Barkema H.W."/>
            <person name="Luby C."/>
            <person name="Condas L.A."/>
            <person name="Nobrega D.B."/>
            <person name="Carson D.A."/>
            <person name="De Buck J."/>
        </authorList>
    </citation>
    <scope>NUCLEOTIDE SEQUENCE [LARGE SCALE GENOMIC DNA]</scope>
    <source>
        <strain evidence="10 11">SNUC 2204</strain>
    </source>
</reference>
<dbReference type="InterPro" id="IPR000045">
    <property type="entry name" value="Prepilin_IV_endopep_pep"/>
</dbReference>
<gene>
    <name evidence="10" type="ORF">BU072_03880</name>
</gene>
<proteinExistence type="inferred from homology"/>
<dbReference type="GeneID" id="64116623"/>
<dbReference type="PANTHER" id="PTHR30487">
    <property type="entry name" value="TYPE 4 PREPILIN-LIKE PROTEINS LEADER PEPTIDE-PROCESSING ENZYME"/>
    <property type="match status" value="1"/>
</dbReference>
<organism evidence="10 11">
    <name type="scientific">Mammaliicoccus vitulinus</name>
    <dbReference type="NCBI Taxonomy" id="71237"/>
    <lineage>
        <taxon>Bacteria</taxon>
        <taxon>Bacillati</taxon>
        <taxon>Bacillota</taxon>
        <taxon>Bacilli</taxon>
        <taxon>Bacillales</taxon>
        <taxon>Staphylococcaceae</taxon>
        <taxon>Mammaliicoccus</taxon>
    </lineage>
</organism>
<dbReference type="RefSeq" id="WP_107556786.1">
    <property type="nucleotide sequence ID" value="NZ_BMDF01000001.1"/>
</dbReference>
<evidence type="ECO:0000256" key="2">
    <source>
        <dbReference type="ARBA" id="ARBA00005801"/>
    </source>
</evidence>
<comment type="similarity">
    <text evidence="2">Belongs to the peptidase A24 family.</text>
</comment>
<dbReference type="Pfam" id="PF06750">
    <property type="entry name" value="A24_N_bact"/>
    <property type="match status" value="1"/>
</dbReference>
<feature type="transmembrane region" description="Helical" evidence="7">
    <location>
        <begin position="181"/>
        <end position="200"/>
    </location>
</feature>
<evidence type="ECO:0000259" key="8">
    <source>
        <dbReference type="Pfam" id="PF01478"/>
    </source>
</evidence>
<feature type="transmembrane region" description="Helical" evidence="7">
    <location>
        <begin position="212"/>
        <end position="235"/>
    </location>
</feature>
<dbReference type="OrthoDB" id="9789291at2"/>
<evidence type="ECO:0000256" key="7">
    <source>
        <dbReference type="SAM" id="Phobius"/>
    </source>
</evidence>
<dbReference type="STRING" id="1167632.GCA_000286335_00802"/>
<accession>A0A2T4PV35</accession>
<dbReference type="Pfam" id="PF01478">
    <property type="entry name" value="Peptidase_A24"/>
    <property type="match status" value="1"/>
</dbReference>
<keyword evidence="3" id="KW-1003">Cell membrane</keyword>
<evidence type="ECO:0000259" key="9">
    <source>
        <dbReference type="Pfam" id="PF06750"/>
    </source>
</evidence>
<evidence type="ECO:0000313" key="10">
    <source>
        <dbReference type="EMBL" id="PTI30299.1"/>
    </source>
</evidence>
<evidence type="ECO:0000256" key="1">
    <source>
        <dbReference type="ARBA" id="ARBA00004651"/>
    </source>
</evidence>
<dbReference type="GO" id="GO:0005886">
    <property type="term" value="C:plasma membrane"/>
    <property type="evidence" value="ECO:0007669"/>
    <property type="project" value="UniProtKB-SubCell"/>
</dbReference>
<feature type="transmembrane region" description="Helical" evidence="7">
    <location>
        <begin position="95"/>
        <end position="111"/>
    </location>
</feature>
<dbReference type="PANTHER" id="PTHR30487:SF0">
    <property type="entry name" value="PREPILIN LEADER PEPTIDASE_N-METHYLTRANSFERASE-RELATED"/>
    <property type="match status" value="1"/>
</dbReference>
<feature type="domain" description="Prepilin type IV endopeptidase peptidase" evidence="8">
    <location>
        <begin position="99"/>
        <end position="197"/>
    </location>
</feature>